<organism evidence="1 2">
    <name type="scientific">Paraphotobacterium marinum</name>
    <dbReference type="NCBI Taxonomy" id="1755811"/>
    <lineage>
        <taxon>Bacteria</taxon>
        <taxon>Pseudomonadati</taxon>
        <taxon>Pseudomonadota</taxon>
        <taxon>Gammaproteobacteria</taxon>
        <taxon>Vibrionales</taxon>
        <taxon>Vibrionaceae</taxon>
        <taxon>Paraphotobacterium</taxon>
    </lineage>
</organism>
<evidence type="ECO:0000313" key="1">
    <source>
        <dbReference type="EMBL" id="ASK79196.1"/>
    </source>
</evidence>
<protein>
    <submittedName>
        <fullName evidence="1">Uncharacterized protein</fullName>
    </submittedName>
</protein>
<reference evidence="1 2" key="1">
    <citation type="journal article" date="2016" name="Int. J. Syst. Evol. Microbiol.">
        <title>Paraphotobacterium marinum gen. nov., sp. nov., a member of the family Vibrionaceae, isolated from surface seawater.</title>
        <authorList>
            <person name="Huang Z."/>
            <person name="Dong C."/>
            <person name="Shao Z."/>
        </authorList>
    </citation>
    <scope>NUCLEOTIDE SEQUENCE [LARGE SCALE GENOMIC DNA]</scope>
    <source>
        <strain evidence="1 2">NSCS20N07D</strain>
    </source>
</reference>
<sequence>MTNPDEIVSDKENELSVLLVTKLDVTSYISVEDITVIQPDRNYLDIEANEQSYTIRSSITELLSSFPKYFYAFIVRLSSIPKKL</sequence>
<gene>
    <name evidence="1" type="ORF">CF386_08990</name>
</gene>
<dbReference type="AlphaFoldDB" id="A0A220VG38"/>
<name>A0A220VG38_9GAMM</name>
<keyword evidence="2" id="KW-1185">Reference proteome</keyword>
<proteinExistence type="predicted"/>
<accession>A0A220VG38</accession>
<dbReference type="EMBL" id="CP022356">
    <property type="protein sequence ID" value="ASK79196.1"/>
    <property type="molecule type" value="Genomic_DNA"/>
</dbReference>
<evidence type="ECO:0000313" key="2">
    <source>
        <dbReference type="Proteomes" id="UP000242175"/>
    </source>
</evidence>
<dbReference type="Proteomes" id="UP000242175">
    <property type="component" value="Chromosome small"/>
</dbReference>
<dbReference type="KEGG" id="pmai:CF386_08990"/>